<dbReference type="OrthoDB" id="3225366at2759"/>
<keyword evidence="1" id="KW-0812">Transmembrane</keyword>
<dbReference type="InParanoid" id="A0A165PCE1"/>
<sequence length="203" mass="22106">ELPKAVKDIKDSWTTRMQAVAVVTALFTGVEATLLGYMTSTAHLTSSALEKAVWIFGYTSVFLNMGATLSSILLLVAAASLPTSVRRLYVSCSHGYPRHVFGNQQPHVSKLSQRLLDGEGETYLLRGFGVARGWDVLLRHCVLCFMGGWICAFVHIGLFVWLSQNNVVSALIMPSAAIAALPPLVIFVFFIDGPTCTHCSPEM</sequence>
<feature type="transmembrane region" description="Helical" evidence="1">
    <location>
        <begin position="20"/>
        <end position="40"/>
    </location>
</feature>
<proteinExistence type="predicted"/>
<feature type="transmembrane region" description="Helical" evidence="1">
    <location>
        <begin position="142"/>
        <end position="162"/>
    </location>
</feature>
<reference evidence="2 3" key="1">
    <citation type="journal article" date="2016" name="Mol. Biol. Evol.">
        <title>Comparative Genomics of Early-Diverging Mushroom-Forming Fungi Provides Insights into the Origins of Lignocellulose Decay Capabilities.</title>
        <authorList>
            <person name="Nagy L.G."/>
            <person name="Riley R."/>
            <person name="Tritt A."/>
            <person name="Adam C."/>
            <person name="Daum C."/>
            <person name="Floudas D."/>
            <person name="Sun H."/>
            <person name="Yadav J.S."/>
            <person name="Pangilinan J."/>
            <person name="Larsson K.H."/>
            <person name="Matsuura K."/>
            <person name="Barry K."/>
            <person name="Labutti K."/>
            <person name="Kuo R."/>
            <person name="Ohm R.A."/>
            <person name="Bhattacharya S.S."/>
            <person name="Shirouzu T."/>
            <person name="Yoshinaga Y."/>
            <person name="Martin F.M."/>
            <person name="Grigoriev I.V."/>
            <person name="Hibbett D.S."/>
        </authorList>
    </citation>
    <scope>NUCLEOTIDE SEQUENCE [LARGE SCALE GENOMIC DNA]</scope>
    <source>
        <strain evidence="2 3">HHB14362 ss-1</strain>
    </source>
</reference>
<evidence type="ECO:0000313" key="2">
    <source>
        <dbReference type="EMBL" id="KZT20832.1"/>
    </source>
</evidence>
<dbReference type="AlphaFoldDB" id="A0A165PCE1"/>
<evidence type="ECO:0000256" key="1">
    <source>
        <dbReference type="SAM" id="Phobius"/>
    </source>
</evidence>
<gene>
    <name evidence="2" type="ORF">NEOLEDRAFT_1074700</name>
</gene>
<protein>
    <submittedName>
        <fullName evidence="2">Uncharacterized protein</fullName>
    </submittedName>
</protein>
<name>A0A165PCE1_9AGAM</name>
<organism evidence="2 3">
    <name type="scientific">Neolentinus lepideus HHB14362 ss-1</name>
    <dbReference type="NCBI Taxonomy" id="1314782"/>
    <lineage>
        <taxon>Eukaryota</taxon>
        <taxon>Fungi</taxon>
        <taxon>Dikarya</taxon>
        <taxon>Basidiomycota</taxon>
        <taxon>Agaricomycotina</taxon>
        <taxon>Agaricomycetes</taxon>
        <taxon>Gloeophyllales</taxon>
        <taxon>Gloeophyllaceae</taxon>
        <taxon>Neolentinus</taxon>
    </lineage>
</organism>
<keyword evidence="3" id="KW-1185">Reference proteome</keyword>
<feature type="transmembrane region" description="Helical" evidence="1">
    <location>
        <begin position="52"/>
        <end position="78"/>
    </location>
</feature>
<feature type="transmembrane region" description="Helical" evidence="1">
    <location>
        <begin position="168"/>
        <end position="191"/>
    </location>
</feature>
<dbReference type="Proteomes" id="UP000076761">
    <property type="component" value="Unassembled WGS sequence"/>
</dbReference>
<keyword evidence="1" id="KW-1133">Transmembrane helix</keyword>
<dbReference type="EMBL" id="KV425614">
    <property type="protein sequence ID" value="KZT20832.1"/>
    <property type="molecule type" value="Genomic_DNA"/>
</dbReference>
<evidence type="ECO:0000313" key="3">
    <source>
        <dbReference type="Proteomes" id="UP000076761"/>
    </source>
</evidence>
<keyword evidence="1" id="KW-0472">Membrane</keyword>
<accession>A0A165PCE1</accession>
<feature type="non-terminal residue" evidence="2">
    <location>
        <position position="1"/>
    </location>
</feature>